<protein>
    <submittedName>
        <fullName evidence="2">Uncharacterized protein</fullName>
    </submittedName>
</protein>
<evidence type="ECO:0000313" key="2">
    <source>
        <dbReference type="EMBL" id="KAI5324355.1"/>
    </source>
</evidence>
<dbReference type="EMBL" id="JAJFAZ020000006">
    <property type="protein sequence ID" value="KAI5324355.1"/>
    <property type="molecule type" value="Genomic_DNA"/>
</dbReference>
<dbReference type="AlphaFoldDB" id="A0AAD4YWV8"/>
<gene>
    <name evidence="2" type="ORF">L3X38_033428</name>
</gene>
<proteinExistence type="predicted"/>
<evidence type="ECO:0000256" key="1">
    <source>
        <dbReference type="SAM" id="MobiDB-lite"/>
    </source>
</evidence>
<name>A0AAD4YWV8_PRUDU</name>
<evidence type="ECO:0000313" key="3">
    <source>
        <dbReference type="Proteomes" id="UP001054821"/>
    </source>
</evidence>
<organism evidence="2 3">
    <name type="scientific">Prunus dulcis</name>
    <name type="common">Almond</name>
    <name type="synonym">Amygdalus dulcis</name>
    <dbReference type="NCBI Taxonomy" id="3755"/>
    <lineage>
        <taxon>Eukaryota</taxon>
        <taxon>Viridiplantae</taxon>
        <taxon>Streptophyta</taxon>
        <taxon>Embryophyta</taxon>
        <taxon>Tracheophyta</taxon>
        <taxon>Spermatophyta</taxon>
        <taxon>Magnoliopsida</taxon>
        <taxon>eudicotyledons</taxon>
        <taxon>Gunneridae</taxon>
        <taxon>Pentapetalae</taxon>
        <taxon>rosids</taxon>
        <taxon>fabids</taxon>
        <taxon>Rosales</taxon>
        <taxon>Rosaceae</taxon>
        <taxon>Amygdaloideae</taxon>
        <taxon>Amygdaleae</taxon>
        <taxon>Prunus</taxon>
    </lineage>
</organism>
<accession>A0AAD4YWV8</accession>
<comment type="caution">
    <text evidence="2">The sequence shown here is derived from an EMBL/GenBank/DDBJ whole genome shotgun (WGS) entry which is preliminary data.</text>
</comment>
<sequence length="111" mass="11620">MNNTFSGSAIHYRFNVASSYSEDIAEGKGSRFQTKSNRSSRGERAAAKKKTEDGHNNGGGEAAQRLGEWEWGDDQSGLEDLGGVAGHGTNGQGMVALGKILLGHGRAVGVV</sequence>
<feature type="compositionally biased region" description="Basic and acidic residues" evidence="1">
    <location>
        <begin position="40"/>
        <end position="55"/>
    </location>
</feature>
<dbReference type="Proteomes" id="UP001054821">
    <property type="component" value="Chromosome 6"/>
</dbReference>
<keyword evidence="3" id="KW-1185">Reference proteome</keyword>
<reference evidence="2 3" key="1">
    <citation type="journal article" date="2022" name="G3 (Bethesda)">
        <title>Whole-genome sequence and methylome profiling of the almond [Prunus dulcis (Mill.) D.A. Webb] cultivar 'Nonpareil'.</title>
        <authorList>
            <person name="D'Amico-Willman K.M."/>
            <person name="Ouma W.Z."/>
            <person name="Meulia T."/>
            <person name="Sideli G.M."/>
            <person name="Gradziel T.M."/>
            <person name="Fresnedo-Ramirez J."/>
        </authorList>
    </citation>
    <scope>NUCLEOTIDE SEQUENCE [LARGE SCALE GENOMIC DNA]</scope>
    <source>
        <strain evidence="2">Clone GOH B32 T37-40</strain>
    </source>
</reference>
<feature type="region of interest" description="Disordered" evidence="1">
    <location>
        <begin position="22"/>
        <end position="89"/>
    </location>
</feature>